<comment type="catalytic activity">
    <reaction evidence="2">
        <text>2 GTP = 3',3'-c-di-GMP + 2 diphosphate</text>
        <dbReference type="Rhea" id="RHEA:24898"/>
        <dbReference type="ChEBI" id="CHEBI:33019"/>
        <dbReference type="ChEBI" id="CHEBI:37565"/>
        <dbReference type="ChEBI" id="CHEBI:58805"/>
        <dbReference type="EC" id="2.7.7.65"/>
    </reaction>
</comment>
<protein>
    <recommendedName>
        <fullName evidence="1">diguanylate cyclase</fullName>
        <ecNumber evidence="1">2.7.7.65</ecNumber>
    </recommendedName>
</protein>
<dbReference type="FunFam" id="3.30.70.270:FF:000001">
    <property type="entry name" value="Diguanylate cyclase domain protein"/>
    <property type="match status" value="1"/>
</dbReference>
<gene>
    <name evidence="4" type="ORF">SE37_10335</name>
</gene>
<dbReference type="InterPro" id="IPR043128">
    <property type="entry name" value="Rev_trsase/Diguanyl_cyclase"/>
</dbReference>
<evidence type="ECO:0000259" key="3">
    <source>
        <dbReference type="PROSITE" id="PS50887"/>
    </source>
</evidence>
<dbReference type="Pfam" id="PF13185">
    <property type="entry name" value="GAF_2"/>
    <property type="match status" value="1"/>
</dbReference>
<dbReference type="InterPro" id="IPR050469">
    <property type="entry name" value="Diguanylate_Cyclase"/>
</dbReference>
<name>A0A0C1QY23_9BACT</name>
<sequence>MPHVNLTTIQPVELLEALKAHQFLAPYHLTFCCDQDGGGLRYKSRFTACGSPRQHHFCTNSCLLALEDAVGRAIAGNRPVVFQCSVGLLNFAVPLRAGDIPFTCLIGGGVRDRTIDLARMESLAADDGMDAFALLAEIEELPVATVDEVEEVARKVQELVPSLLARNLHSQIFEKTMQRLTAISGISTGIDSADSVCDLMGLISETLGVLFDISKIAVLIPQNGPTSPYTVKGIWGLPRDLGAISGPKALGIFPRDRAGSIVLQEDECRSLFPGLDVSQATCLRLTSGQTIHGILVLFDASIPPREELLVSLVTGKAATQLARMREKEKYSSEIVQARELLTMFSALSRTEGKDRLNEQILGMAADLVDASCGSLMFIDESGAQLRIESALGMNLHLAQSMVVQVGTGIAGKVAASGNPLLVNDIEKDRRVGTPNRPRFKTKSFVSIPIKLREDTIGVLNLSDKKNQGIFTDADLKILITFTDHASIMIERALSIERADILEQLSITDHLTGLYNRRFLKRRMEEELARSIRHNLNLTVILIDLDHFKIYNDLCGHLAGDRALKRTAKIISETARQMDVVTRFGGEEFCIILPGTSKKESIFVAERIRREIEGEGFPHEENLPQGRLTASLGIASFPEDGSTEASLVKAADVALYRAKSEGRNRVIIAGNSAGHHEHNVHFKSVLNLS</sequence>
<dbReference type="SMART" id="SM00267">
    <property type="entry name" value="GGDEF"/>
    <property type="match status" value="1"/>
</dbReference>
<dbReference type="NCBIfam" id="TIGR00254">
    <property type="entry name" value="GGDEF"/>
    <property type="match status" value="1"/>
</dbReference>
<dbReference type="PANTHER" id="PTHR45138:SF9">
    <property type="entry name" value="DIGUANYLATE CYCLASE DGCM-RELATED"/>
    <property type="match status" value="1"/>
</dbReference>
<dbReference type="SMART" id="SM00065">
    <property type="entry name" value="GAF"/>
    <property type="match status" value="1"/>
</dbReference>
<dbReference type="GO" id="GO:0052621">
    <property type="term" value="F:diguanylate cyclase activity"/>
    <property type="evidence" value="ECO:0007669"/>
    <property type="project" value="UniProtKB-EC"/>
</dbReference>
<dbReference type="PROSITE" id="PS50887">
    <property type="entry name" value="GGDEF"/>
    <property type="match status" value="1"/>
</dbReference>
<dbReference type="InterPro" id="IPR000160">
    <property type="entry name" value="GGDEF_dom"/>
</dbReference>
<dbReference type="GO" id="GO:0043709">
    <property type="term" value="P:cell adhesion involved in single-species biofilm formation"/>
    <property type="evidence" value="ECO:0007669"/>
    <property type="project" value="TreeGrafter"/>
</dbReference>
<organism evidence="4 5">
    <name type="scientific">Geobacter soli</name>
    <dbReference type="NCBI Taxonomy" id="1510391"/>
    <lineage>
        <taxon>Bacteria</taxon>
        <taxon>Pseudomonadati</taxon>
        <taxon>Thermodesulfobacteriota</taxon>
        <taxon>Desulfuromonadia</taxon>
        <taxon>Geobacterales</taxon>
        <taxon>Geobacteraceae</taxon>
        <taxon>Geobacter</taxon>
    </lineage>
</organism>
<dbReference type="GO" id="GO:0005886">
    <property type="term" value="C:plasma membrane"/>
    <property type="evidence" value="ECO:0007669"/>
    <property type="project" value="TreeGrafter"/>
</dbReference>
<dbReference type="Pfam" id="PF10114">
    <property type="entry name" value="PocR"/>
    <property type="match status" value="1"/>
</dbReference>
<evidence type="ECO:0000256" key="2">
    <source>
        <dbReference type="ARBA" id="ARBA00034247"/>
    </source>
</evidence>
<feature type="domain" description="GGDEF" evidence="3">
    <location>
        <begin position="535"/>
        <end position="670"/>
    </location>
</feature>
<dbReference type="InterPro" id="IPR029016">
    <property type="entry name" value="GAF-like_dom_sf"/>
</dbReference>
<dbReference type="Proteomes" id="UP000031433">
    <property type="component" value="Unassembled WGS sequence"/>
</dbReference>
<dbReference type="RefSeq" id="WP_039646073.1">
    <property type="nucleotide sequence ID" value="NZ_JXBL01000001.1"/>
</dbReference>
<dbReference type="InterPro" id="IPR003018">
    <property type="entry name" value="GAF"/>
</dbReference>
<comment type="caution">
    <text evidence="4">The sequence shown here is derived from an EMBL/GenBank/DDBJ whole genome shotgun (WGS) entry which is preliminary data.</text>
</comment>
<dbReference type="InterPro" id="IPR029787">
    <property type="entry name" value="Nucleotide_cyclase"/>
</dbReference>
<dbReference type="AlphaFoldDB" id="A0A0C1QY23"/>
<dbReference type="Gene3D" id="3.30.450.40">
    <property type="match status" value="1"/>
</dbReference>
<dbReference type="GO" id="GO:1902201">
    <property type="term" value="P:negative regulation of bacterial-type flagellum-dependent cell motility"/>
    <property type="evidence" value="ECO:0007669"/>
    <property type="project" value="TreeGrafter"/>
</dbReference>
<evidence type="ECO:0000313" key="4">
    <source>
        <dbReference type="EMBL" id="KIE43001.1"/>
    </source>
</evidence>
<keyword evidence="5" id="KW-1185">Reference proteome</keyword>
<dbReference type="InterPro" id="IPR018771">
    <property type="entry name" value="PocR_dom"/>
</dbReference>
<dbReference type="CDD" id="cd01949">
    <property type="entry name" value="GGDEF"/>
    <property type="match status" value="1"/>
</dbReference>
<reference evidence="4 5" key="1">
    <citation type="submission" date="2015-01" db="EMBL/GenBank/DDBJ databases">
        <title>Genome sequence of the anaerobic bacterium Geobacter soli GSS01, a dissimilatory Fe(III) reducer from soil.</title>
        <authorList>
            <person name="Yang G."/>
            <person name="Zhou S."/>
        </authorList>
    </citation>
    <scope>NUCLEOTIDE SEQUENCE [LARGE SCALE GENOMIC DNA]</scope>
    <source>
        <strain evidence="4 5">GSS01</strain>
    </source>
</reference>
<evidence type="ECO:0000313" key="5">
    <source>
        <dbReference type="Proteomes" id="UP000031433"/>
    </source>
</evidence>
<dbReference type="Pfam" id="PF00990">
    <property type="entry name" value="GGDEF"/>
    <property type="match status" value="1"/>
</dbReference>
<accession>A0A0C1QY23</accession>
<dbReference type="SUPFAM" id="SSF55073">
    <property type="entry name" value="Nucleotide cyclase"/>
    <property type="match status" value="1"/>
</dbReference>
<dbReference type="SUPFAM" id="SSF55781">
    <property type="entry name" value="GAF domain-like"/>
    <property type="match status" value="1"/>
</dbReference>
<dbReference type="PANTHER" id="PTHR45138">
    <property type="entry name" value="REGULATORY COMPONENTS OF SENSORY TRANSDUCTION SYSTEM"/>
    <property type="match status" value="1"/>
</dbReference>
<evidence type="ECO:0000256" key="1">
    <source>
        <dbReference type="ARBA" id="ARBA00012528"/>
    </source>
</evidence>
<proteinExistence type="predicted"/>
<dbReference type="Gene3D" id="3.30.70.270">
    <property type="match status" value="1"/>
</dbReference>
<dbReference type="EMBL" id="JXBL01000001">
    <property type="protein sequence ID" value="KIE43001.1"/>
    <property type="molecule type" value="Genomic_DNA"/>
</dbReference>
<dbReference type="EC" id="2.7.7.65" evidence="1"/>